<organism evidence="1 2">
    <name type="scientific">Streptococcus anginosus F0211</name>
    <dbReference type="NCBI Taxonomy" id="706437"/>
    <lineage>
        <taxon>Bacteria</taxon>
        <taxon>Bacillati</taxon>
        <taxon>Bacillota</taxon>
        <taxon>Bacilli</taxon>
        <taxon>Lactobacillales</taxon>
        <taxon>Streptococcaceae</taxon>
        <taxon>Streptococcus</taxon>
        <taxon>Streptococcus anginosus group</taxon>
    </lineage>
</organism>
<accession>E6J3K5</accession>
<protein>
    <submittedName>
        <fullName evidence="1">Uncharacterized protein</fullName>
    </submittedName>
</protein>
<gene>
    <name evidence="1" type="ORF">HMPREF0813_01858</name>
</gene>
<dbReference type="Proteomes" id="UP000002973">
    <property type="component" value="Unassembled WGS sequence"/>
</dbReference>
<dbReference type="AlphaFoldDB" id="E6J3K5"/>
<name>E6J3K5_STRAP</name>
<reference evidence="1 2" key="1">
    <citation type="submission" date="2010-11" db="EMBL/GenBank/DDBJ databases">
        <authorList>
            <person name="Weinstock G."/>
            <person name="Sodergren E."/>
            <person name="Clifton S."/>
            <person name="Fulton L."/>
            <person name="Fulton B."/>
            <person name="Courtney L."/>
            <person name="Fronick C."/>
            <person name="Harrison M."/>
            <person name="Strong C."/>
            <person name="Farmer C."/>
            <person name="Delahaunty K."/>
            <person name="Markovic C."/>
            <person name="Hall O."/>
            <person name="Minx P."/>
            <person name="Tomlinson C."/>
            <person name="Mitreva M."/>
            <person name="Hou S."/>
            <person name="Chen J."/>
            <person name="Wollam A."/>
            <person name="Pepin K.H."/>
            <person name="Johnson M."/>
            <person name="Bhonagiri V."/>
            <person name="Zhang X."/>
            <person name="Suruliraj S."/>
            <person name="Warren W."/>
            <person name="Chinwalla A."/>
            <person name="Mardis E.R."/>
            <person name="Wilson R.K."/>
        </authorList>
    </citation>
    <scope>NUCLEOTIDE SEQUENCE [LARGE SCALE GENOMIC DNA]</scope>
    <source>
        <strain evidence="1 2">F0211</strain>
    </source>
</reference>
<sequence length="77" mass="8963">MVAIKLLGEQFMNIYIEKKRITLTSSESRIVKRTIKSDIRQVWEFVTQGKRFQLKSPSLAKQLVKKYSGDKADETID</sequence>
<evidence type="ECO:0000313" key="1">
    <source>
        <dbReference type="EMBL" id="EFU21536.1"/>
    </source>
</evidence>
<proteinExistence type="predicted"/>
<comment type="caution">
    <text evidence="1">The sequence shown here is derived from an EMBL/GenBank/DDBJ whole genome shotgun (WGS) entry which is preliminary data.</text>
</comment>
<evidence type="ECO:0000313" key="2">
    <source>
        <dbReference type="Proteomes" id="UP000002973"/>
    </source>
</evidence>
<dbReference type="EMBL" id="AECT01000056">
    <property type="protein sequence ID" value="EFU21536.1"/>
    <property type="molecule type" value="Genomic_DNA"/>
</dbReference>